<accession>A0A3G4ZQ55</accession>
<dbReference type="SUPFAM" id="SSF48019">
    <property type="entry name" value="post-AAA+ oligomerization domain-like"/>
    <property type="match status" value="1"/>
</dbReference>
<organism evidence="2">
    <name type="scientific">Terrestrivirus sp</name>
    <dbReference type="NCBI Taxonomy" id="2487775"/>
    <lineage>
        <taxon>Viruses</taxon>
        <taxon>Varidnaviria</taxon>
        <taxon>Bamfordvirae</taxon>
        <taxon>Nucleocytoviricota</taxon>
        <taxon>Megaviricetes</taxon>
        <taxon>Imitervirales</taxon>
        <taxon>Mimiviridae</taxon>
        <taxon>Klosneuvirinae</taxon>
    </lineage>
</organism>
<dbReference type="Pfam" id="PF13177">
    <property type="entry name" value="DNA_pol3_delta2"/>
    <property type="match status" value="1"/>
</dbReference>
<evidence type="ECO:0000313" key="2">
    <source>
        <dbReference type="EMBL" id="AYV75743.1"/>
    </source>
</evidence>
<name>A0A3G4ZQ55_9VIRU</name>
<dbReference type="GO" id="GO:0006261">
    <property type="term" value="P:DNA-templated DNA replication"/>
    <property type="evidence" value="ECO:0007669"/>
    <property type="project" value="TreeGrafter"/>
</dbReference>
<dbReference type="PANTHER" id="PTHR11669:SF1">
    <property type="entry name" value="REPLICATION FACTOR C SUBUNIT 3"/>
    <property type="match status" value="1"/>
</dbReference>
<dbReference type="InterPro" id="IPR008921">
    <property type="entry name" value="DNA_pol3_clamp-load_cplx_C"/>
</dbReference>
<dbReference type="GO" id="GO:0003689">
    <property type="term" value="F:DNA clamp loader activity"/>
    <property type="evidence" value="ECO:0007669"/>
    <property type="project" value="TreeGrafter"/>
</dbReference>
<keyword evidence="1" id="KW-0235">DNA replication</keyword>
<protein>
    <submittedName>
        <fullName evidence="2">Replication factor C small subunit</fullName>
    </submittedName>
</protein>
<dbReference type="InterPro" id="IPR050238">
    <property type="entry name" value="DNA_Rep/Repair_Clamp_Loader"/>
</dbReference>
<dbReference type="Gene3D" id="1.20.272.10">
    <property type="match status" value="1"/>
</dbReference>
<dbReference type="GO" id="GO:0006281">
    <property type="term" value="P:DNA repair"/>
    <property type="evidence" value="ECO:0007669"/>
    <property type="project" value="TreeGrafter"/>
</dbReference>
<sequence length="419" mass="49601">MFLVDKYSPSCIKESKFHNDLLERLNHMSKNESIPHILLCGPSGSGKKTIIKLLLEMMYDTNVHKTEDTVYRVIGSGNKATEVVVKQSDYHIVIEPNNNNFDRYLIQDIVKEYAKKMPLGVFKTRKIFRTVLINNIDNLSYYAQTSLRRTMEKYSSTCRFIMWCTCSTRVIEPLVSRCIFFKLNAPSHGQLFSYINDISYKEKIKLTIEDFTYILDNARGNIKEALWLLELIKIGFGKKNIYYHTINLITSMIISHDIKQINIVLKDKNDKRLFLRDLLYNIMITNISGSKILKDITEKLCDNNDIPDECKYEIVRVMAYFEHNIIRGRRMIMHIEAPILKIMRILYNYEKAYPEYKPIFEKYYIEQEIEEEEIVLKKVEKENKVKPKKKKSEEEIKKTIKVKTKNQKELMEQKIDNYN</sequence>
<dbReference type="EMBL" id="MK071981">
    <property type="protein sequence ID" value="AYV75743.1"/>
    <property type="molecule type" value="Genomic_DNA"/>
</dbReference>
<dbReference type="PANTHER" id="PTHR11669">
    <property type="entry name" value="REPLICATION FACTOR C / DNA POLYMERASE III GAMMA-TAU SUBUNIT"/>
    <property type="match status" value="1"/>
</dbReference>
<dbReference type="GO" id="GO:0003677">
    <property type="term" value="F:DNA binding"/>
    <property type="evidence" value="ECO:0007669"/>
    <property type="project" value="InterPro"/>
</dbReference>
<evidence type="ECO:0000256" key="1">
    <source>
        <dbReference type="ARBA" id="ARBA00022705"/>
    </source>
</evidence>
<reference evidence="2" key="1">
    <citation type="submission" date="2018-10" db="EMBL/GenBank/DDBJ databases">
        <title>Hidden diversity of soil giant viruses.</title>
        <authorList>
            <person name="Schulz F."/>
            <person name="Alteio L."/>
            <person name="Goudeau D."/>
            <person name="Ryan E.M."/>
            <person name="Malmstrom R.R."/>
            <person name="Blanchard J."/>
            <person name="Woyke T."/>
        </authorList>
    </citation>
    <scope>NUCLEOTIDE SEQUENCE</scope>
    <source>
        <strain evidence="2">TEV1</strain>
    </source>
</reference>
<dbReference type="InterPro" id="IPR027417">
    <property type="entry name" value="P-loop_NTPase"/>
</dbReference>
<dbReference type="SUPFAM" id="SSF52540">
    <property type="entry name" value="P-loop containing nucleoside triphosphate hydrolases"/>
    <property type="match status" value="1"/>
</dbReference>
<gene>
    <name evidence="2" type="ORF">Terrestrivirus3_12</name>
</gene>
<proteinExistence type="predicted"/>
<dbReference type="Pfam" id="PF22534">
    <property type="entry name" value="RFC_C"/>
    <property type="match status" value="1"/>
</dbReference>
<dbReference type="Gene3D" id="3.40.50.300">
    <property type="entry name" value="P-loop containing nucleotide triphosphate hydrolases"/>
    <property type="match status" value="1"/>
</dbReference>